<proteinExistence type="inferred from homology"/>
<dbReference type="EMBL" id="CP013987">
    <property type="protein sequence ID" value="ALZ86210.1"/>
    <property type="molecule type" value="Genomic_DNA"/>
</dbReference>
<comment type="subcellular location">
    <subcellularLocation>
        <location evidence="1">Cell membrane</location>
    </subcellularLocation>
</comment>
<sequence length="301" mass="33705">MSRLPRLILFRFLPAFVLLVLIVLTFVWHWNDRALLWWQEYRTPPEVRAQAVWLPDYQAVIQGKALPGLAEAETSDLTYDPRTRTLFAVTGNTPYLVQLSLTGDILRRIPIRNVSNLEGVTALQDGRLAIVDERQRRLSLFQLTDDTQELDANTFEHHDLGFPDAGNKGFEGIAWDPRHQRLILSKERDPAALFTLASDGRGVTGTLQPFPLKQLVIDYSAVAVDPRTGHLLALSDQSHTLVEMTAEGAPVSFISLRRGLHGLDATMEQPEGVALDEAGNLYLIGEPNLFHVFHKVSKAAQ</sequence>
<dbReference type="Gene3D" id="2.120.10.30">
    <property type="entry name" value="TolB, C-terminal domain"/>
    <property type="match status" value="1"/>
</dbReference>
<protein>
    <submittedName>
        <fullName evidence="6">DNA-binding protein</fullName>
    </submittedName>
</protein>
<dbReference type="SUPFAM" id="SSF50956">
    <property type="entry name" value="Thermostable phytase (3-phytase)"/>
    <property type="match status" value="1"/>
</dbReference>
<dbReference type="Proteomes" id="UP000064137">
    <property type="component" value="Chromosome"/>
</dbReference>
<keyword evidence="3" id="KW-1003">Cell membrane</keyword>
<evidence type="ECO:0000256" key="2">
    <source>
        <dbReference type="ARBA" id="ARBA00009852"/>
    </source>
</evidence>
<dbReference type="GO" id="GO:0005886">
    <property type="term" value="C:plasma membrane"/>
    <property type="evidence" value="ECO:0007669"/>
    <property type="project" value="UniProtKB-SubCell"/>
</dbReference>
<evidence type="ECO:0000256" key="3">
    <source>
        <dbReference type="ARBA" id="ARBA00022475"/>
    </source>
</evidence>
<comment type="similarity">
    <text evidence="2">Belongs to the YjiK family.</text>
</comment>
<dbReference type="KEGG" id="por:APT59_19115"/>
<keyword evidence="4 5" id="KW-0472">Membrane</keyword>
<dbReference type="RefSeq" id="WP_059316312.1">
    <property type="nucleotide sequence ID" value="NZ_CP013987.1"/>
</dbReference>
<organism evidence="6 7">
    <name type="scientific">Pseudomonas oryzihabitans</name>
    <dbReference type="NCBI Taxonomy" id="47885"/>
    <lineage>
        <taxon>Bacteria</taxon>
        <taxon>Pseudomonadati</taxon>
        <taxon>Pseudomonadota</taxon>
        <taxon>Gammaproteobacteria</taxon>
        <taxon>Pseudomonadales</taxon>
        <taxon>Pseudomonadaceae</taxon>
        <taxon>Pseudomonas</taxon>
    </lineage>
</organism>
<evidence type="ECO:0000256" key="1">
    <source>
        <dbReference type="ARBA" id="ARBA00004236"/>
    </source>
</evidence>
<dbReference type="InterPro" id="IPR009722">
    <property type="entry name" value="YjiK/CarP"/>
</dbReference>
<dbReference type="Pfam" id="PF06977">
    <property type="entry name" value="SdiA-regulated"/>
    <property type="match status" value="1"/>
</dbReference>
<dbReference type="CDD" id="cd09971">
    <property type="entry name" value="SdiA-regulated"/>
    <property type="match status" value="1"/>
</dbReference>
<dbReference type="OrthoDB" id="6080098at2"/>
<keyword evidence="6" id="KW-0238">DNA-binding</keyword>
<evidence type="ECO:0000313" key="7">
    <source>
        <dbReference type="Proteomes" id="UP000064137"/>
    </source>
</evidence>
<keyword evidence="5" id="KW-1133">Transmembrane helix</keyword>
<evidence type="ECO:0000256" key="5">
    <source>
        <dbReference type="SAM" id="Phobius"/>
    </source>
</evidence>
<evidence type="ECO:0000256" key="4">
    <source>
        <dbReference type="ARBA" id="ARBA00023136"/>
    </source>
</evidence>
<reference evidence="6 7" key="1">
    <citation type="submission" date="2016-01" db="EMBL/GenBank/DDBJ databases">
        <title>Annotation of Pseudomonas oryzihabitans USDA-ARS-USMARC-56511.</title>
        <authorList>
            <person name="Harhay G.P."/>
            <person name="Harhay D.M."/>
            <person name="Smith T.P.L."/>
            <person name="Bono J.L."/>
            <person name="Heaton M.P."/>
            <person name="Clawson M.L."/>
            <person name="Chitko-Mckown C.G."/>
            <person name="Capik S.F."/>
            <person name="DeDonder K.D."/>
            <person name="Apley M.D."/>
            <person name="Lubbers B.V."/>
            <person name="White B.J."/>
            <person name="Larson R.L."/>
        </authorList>
    </citation>
    <scope>NUCLEOTIDE SEQUENCE [LARGE SCALE GENOMIC DNA]</scope>
    <source>
        <strain evidence="6 7">USDA-ARS-USMARC-56511</strain>
    </source>
</reference>
<accession>A0A0U4WL59</accession>
<keyword evidence="5" id="KW-0812">Transmembrane</keyword>
<gene>
    <name evidence="6" type="ORF">APT59_19115</name>
</gene>
<name>A0A0U4WL59_9PSED</name>
<dbReference type="AlphaFoldDB" id="A0A0U4WL59"/>
<dbReference type="InterPro" id="IPR011042">
    <property type="entry name" value="6-blade_b-propeller_TolB-like"/>
</dbReference>
<evidence type="ECO:0000313" key="6">
    <source>
        <dbReference type="EMBL" id="ALZ86210.1"/>
    </source>
</evidence>
<feature type="transmembrane region" description="Helical" evidence="5">
    <location>
        <begin position="12"/>
        <end position="30"/>
    </location>
</feature>
<dbReference type="GO" id="GO:0003677">
    <property type="term" value="F:DNA binding"/>
    <property type="evidence" value="ECO:0007669"/>
    <property type="project" value="UniProtKB-KW"/>
</dbReference>